<dbReference type="CDD" id="cd00293">
    <property type="entry name" value="USP-like"/>
    <property type="match status" value="1"/>
</dbReference>
<dbReference type="PANTHER" id="PTHR46268">
    <property type="entry name" value="STRESS RESPONSE PROTEIN NHAX"/>
    <property type="match status" value="1"/>
</dbReference>
<dbReference type="Gene3D" id="3.40.50.620">
    <property type="entry name" value="HUPs"/>
    <property type="match status" value="1"/>
</dbReference>
<evidence type="ECO:0000259" key="2">
    <source>
        <dbReference type="Pfam" id="PF00582"/>
    </source>
</evidence>
<comment type="similarity">
    <text evidence="1">Belongs to the universal stress protein A family.</text>
</comment>
<name>A0A7S8C7C1_9HYPH</name>
<dbReference type="AlphaFoldDB" id="A0A7S8C7C1"/>
<dbReference type="Proteomes" id="UP000593594">
    <property type="component" value="Chromosome"/>
</dbReference>
<evidence type="ECO:0000256" key="1">
    <source>
        <dbReference type="ARBA" id="ARBA00008791"/>
    </source>
</evidence>
<dbReference type="InterPro" id="IPR014729">
    <property type="entry name" value="Rossmann-like_a/b/a_fold"/>
</dbReference>
<dbReference type="KEGG" id="kmn:HW532_19635"/>
<evidence type="ECO:0000313" key="3">
    <source>
        <dbReference type="EMBL" id="QPC44717.1"/>
    </source>
</evidence>
<dbReference type="PRINTS" id="PR01438">
    <property type="entry name" value="UNVRSLSTRESS"/>
</dbReference>
<organism evidence="3 4">
    <name type="scientific">Kaustia mangrovi</name>
    <dbReference type="NCBI Taxonomy" id="2593653"/>
    <lineage>
        <taxon>Bacteria</taxon>
        <taxon>Pseudomonadati</taxon>
        <taxon>Pseudomonadota</taxon>
        <taxon>Alphaproteobacteria</taxon>
        <taxon>Hyphomicrobiales</taxon>
        <taxon>Parvibaculaceae</taxon>
        <taxon>Kaustia</taxon>
    </lineage>
</organism>
<protein>
    <submittedName>
        <fullName evidence="3">Universal stress protein</fullName>
    </submittedName>
</protein>
<proteinExistence type="inferred from homology"/>
<dbReference type="RefSeq" id="WP_213162086.1">
    <property type="nucleotide sequence ID" value="NZ_CP058214.1"/>
</dbReference>
<keyword evidence="4" id="KW-1185">Reference proteome</keyword>
<dbReference type="PANTHER" id="PTHR46268:SF6">
    <property type="entry name" value="UNIVERSAL STRESS PROTEIN UP12"/>
    <property type="match status" value="1"/>
</dbReference>
<dbReference type="InterPro" id="IPR006016">
    <property type="entry name" value="UspA"/>
</dbReference>
<accession>A0A7S8C7C1</accession>
<dbReference type="InterPro" id="IPR006015">
    <property type="entry name" value="Universal_stress_UspA"/>
</dbReference>
<gene>
    <name evidence="3" type="ORF">HW532_19635</name>
</gene>
<dbReference type="SUPFAM" id="SSF52402">
    <property type="entry name" value="Adenine nucleotide alpha hydrolases-like"/>
    <property type="match status" value="1"/>
</dbReference>
<dbReference type="EMBL" id="CP058214">
    <property type="protein sequence ID" value="QPC44717.1"/>
    <property type="molecule type" value="Genomic_DNA"/>
</dbReference>
<reference evidence="3 4" key="1">
    <citation type="submission" date="2020-06" db="EMBL/GenBank/DDBJ databases">
        <title>Genome sequence of 2 isolates from Red Sea Mangroves.</title>
        <authorList>
            <person name="Sefrji F."/>
            <person name="Michoud G."/>
            <person name="Merlino G."/>
            <person name="Daffonchio D."/>
        </authorList>
    </citation>
    <scope>NUCLEOTIDE SEQUENCE [LARGE SCALE GENOMIC DNA]</scope>
    <source>
        <strain evidence="3 4">R1DC25</strain>
    </source>
</reference>
<feature type="domain" description="UspA" evidence="2">
    <location>
        <begin position="1"/>
        <end position="137"/>
    </location>
</feature>
<dbReference type="Pfam" id="PF00582">
    <property type="entry name" value="Usp"/>
    <property type="match status" value="1"/>
</dbReference>
<sequence length="137" mass="14827">MYQTIMVPVDLAHVERLDKALKTAADLAKHYGASVCYVGVSTAQPGAVAHTPREFAEKLEQFGKEEAQKRDVQATTKAVMSHDPSIDLDDTLMKAVKETCADLVVMASHTPGLPEHIFASNAGYMASHADVSVFVVR</sequence>
<evidence type="ECO:0000313" key="4">
    <source>
        <dbReference type="Proteomes" id="UP000593594"/>
    </source>
</evidence>